<proteinExistence type="predicted"/>
<organism evidence="2 3">
    <name type="scientific">Fasciola gigantica</name>
    <name type="common">Giant liver fluke</name>
    <dbReference type="NCBI Taxonomy" id="46835"/>
    <lineage>
        <taxon>Eukaryota</taxon>
        <taxon>Metazoa</taxon>
        <taxon>Spiralia</taxon>
        <taxon>Lophotrochozoa</taxon>
        <taxon>Platyhelminthes</taxon>
        <taxon>Trematoda</taxon>
        <taxon>Digenea</taxon>
        <taxon>Plagiorchiida</taxon>
        <taxon>Echinostomata</taxon>
        <taxon>Echinostomatoidea</taxon>
        <taxon>Fasciolidae</taxon>
        <taxon>Fasciola</taxon>
    </lineage>
</organism>
<evidence type="ECO:0000313" key="3">
    <source>
        <dbReference type="Proteomes" id="UP000316759"/>
    </source>
</evidence>
<dbReference type="EMBL" id="SUNJ01003453">
    <property type="protein sequence ID" value="TPP65257.1"/>
    <property type="molecule type" value="Genomic_DNA"/>
</dbReference>
<feature type="compositionally biased region" description="Basic and acidic residues" evidence="1">
    <location>
        <begin position="201"/>
        <end position="211"/>
    </location>
</feature>
<name>A0A504Z3X1_FASGI</name>
<dbReference type="Proteomes" id="UP000316759">
    <property type="component" value="Unassembled WGS sequence"/>
</dbReference>
<gene>
    <name evidence="2" type="ORF">FGIG_11590</name>
</gene>
<accession>A0A504Z3X1</accession>
<evidence type="ECO:0000313" key="2">
    <source>
        <dbReference type="EMBL" id="TPP65257.1"/>
    </source>
</evidence>
<dbReference type="OrthoDB" id="6249811at2759"/>
<dbReference type="STRING" id="46835.A0A504Z3X1"/>
<feature type="region of interest" description="Disordered" evidence="1">
    <location>
        <begin position="194"/>
        <end position="277"/>
    </location>
</feature>
<keyword evidence="3" id="KW-1185">Reference proteome</keyword>
<sequence>MDAIENVIRSSFDIPKNRSTQGTSLNETSEVLVEPDIKPANMPLAIDQPIVVTGKTGVRLIWKAFIQTPVRLTEADTWPIAKPEQCGTIAAEKPSIYTMNKTIRDYRHILPNMNELAERRRHRESSHASRMTSTRLLFNSSRGRKMPRFLKTLPSRQPRFPPLKRSSQFEDFLKVLHTNTSVDSGSFATEDIVKTSTTPEAAHEKWEESDKPSQSGESDVGPEEPQKVSETHPRKKVTSLSSGGSKVPHRKKGLRKRKSSSAKNRLHTESYHSTSHRHLTALQLLREQRAQSVITDMTVSGSSHLNPKAFSDSDSVAESLRSSQVKPLRIQSHFSRGTQFDLLTPKVVDMEDRLTGLEILDAKIRDYDMQLPIKSGNEERLRKLYQITIMKEPMLKSLLNSFRLDTLPPDLRHLVRIGSLYRQVPGFERPPEEKEVGPDPFDVKLHVNDEIAVNDPENLWIEAGVLTVGLFTHWMKKVQPNQLFRYLTVNEVEVVLRNFGKQLSDTFQVATSTTREELHSAIAACAENLGLMPVLLRTAEDWLDNLLGCLCSADRTVREETCYVLAFTFTNRTVVDFIRNYPTVDIAYDVTTAVLHAIELYQASFLHYYCLLALMIEGCPMFSILKAVIEIGPHSTSTLLNYIWPRLIYYALKYWNGKQFLRDRVLLKNLNECIEKAYLRGISRRNAKLAQIQLSRRFKILTKPTTVWLDEWKKFDV</sequence>
<evidence type="ECO:0000256" key="1">
    <source>
        <dbReference type="SAM" id="MobiDB-lite"/>
    </source>
</evidence>
<dbReference type="AlphaFoldDB" id="A0A504Z3X1"/>
<feature type="compositionally biased region" description="Basic residues" evidence="1">
    <location>
        <begin position="247"/>
        <end position="260"/>
    </location>
</feature>
<reference evidence="2 3" key="1">
    <citation type="submission" date="2019-04" db="EMBL/GenBank/DDBJ databases">
        <title>Annotation for the trematode Fasciola gigantica.</title>
        <authorList>
            <person name="Choi Y.-J."/>
        </authorList>
    </citation>
    <scope>NUCLEOTIDE SEQUENCE [LARGE SCALE GENOMIC DNA]</scope>
    <source>
        <strain evidence="2">Uganda_cow_1</strain>
    </source>
</reference>
<comment type="caution">
    <text evidence="2">The sequence shown here is derived from an EMBL/GenBank/DDBJ whole genome shotgun (WGS) entry which is preliminary data.</text>
</comment>
<protein>
    <submittedName>
        <fullName evidence="2">Uncharacterized protein</fullName>
    </submittedName>
</protein>